<keyword evidence="8" id="KW-0503">Monooxygenase</keyword>
<comment type="caution">
    <text evidence="9">The sequence shown here is derived from an EMBL/GenBank/DDBJ whole genome shotgun (WGS) entry which is preliminary data.</text>
</comment>
<reference evidence="9 10" key="1">
    <citation type="submission" date="2024-01" db="EMBL/GenBank/DDBJ databases">
        <title>A draft genome for a cacao thread blight-causing isolate of Paramarasmius palmivorus.</title>
        <authorList>
            <person name="Baruah I.K."/>
            <person name="Bukari Y."/>
            <person name="Amoako-Attah I."/>
            <person name="Meinhardt L.W."/>
            <person name="Bailey B.A."/>
            <person name="Cohen S.P."/>
        </authorList>
    </citation>
    <scope>NUCLEOTIDE SEQUENCE [LARGE SCALE GENOMIC DNA]</scope>
    <source>
        <strain evidence="9 10">GH-12</strain>
    </source>
</reference>
<dbReference type="InterPro" id="IPR050121">
    <property type="entry name" value="Cytochrome_P450_monoxygenase"/>
</dbReference>
<dbReference type="PROSITE" id="PS00086">
    <property type="entry name" value="CYTOCHROME_P450"/>
    <property type="match status" value="1"/>
</dbReference>
<dbReference type="Gene3D" id="1.10.630.10">
    <property type="entry name" value="Cytochrome P450"/>
    <property type="match status" value="1"/>
</dbReference>
<accession>A0AAW0E8D7</accession>
<evidence type="ECO:0000256" key="3">
    <source>
        <dbReference type="ARBA" id="ARBA00010617"/>
    </source>
</evidence>
<evidence type="ECO:0000313" key="10">
    <source>
        <dbReference type="Proteomes" id="UP001383192"/>
    </source>
</evidence>
<dbReference type="InterPro" id="IPR036396">
    <property type="entry name" value="Cyt_P450_sf"/>
</dbReference>
<comment type="similarity">
    <text evidence="3 8">Belongs to the cytochrome P450 family.</text>
</comment>
<dbReference type="PANTHER" id="PTHR24305:SF157">
    <property type="entry name" value="N-ACETYLTRYPTOPHAN 6-HYDROXYLASE IVOC-RELATED"/>
    <property type="match status" value="1"/>
</dbReference>
<proteinExistence type="inferred from homology"/>
<evidence type="ECO:0000256" key="2">
    <source>
        <dbReference type="ARBA" id="ARBA00005179"/>
    </source>
</evidence>
<evidence type="ECO:0000256" key="7">
    <source>
        <dbReference type="PIRSR" id="PIRSR602401-1"/>
    </source>
</evidence>
<dbReference type="GO" id="GO:0020037">
    <property type="term" value="F:heme binding"/>
    <property type="evidence" value="ECO:0007669"/>
    <property type="project" value="InterPro"/>
</dbReference>
<keyword evidence="5 8" id="KW-0560">Oxidoreductase</keyword>
<keyword evidence="6 7" id="KW-0408">Iron</keyword>
<evidence type="ECO:0000256" key="5">
    <source>
        <dbReference type="ARBA" id="ARBA00023002"/>
    </source>
</evidence>
<comment type="pathway">
    <text evidence="2">Secondary metabolite biosynthesis.</text>
</comment>
<dbReference type="CDD" id="cd11062">
    <property type="entry name" value="CYP58-like"/>
    <property type="match status" value="1"/>
</dbReference>
<keyword evidence="7 8" id="KW-0349">Heme</keyword>
<dbReference type="InterPro" id="IPR017972">
    <property type="entry name" value="Cyt_P450_CS"/>
</dbReference>
<sequence length="437" mass="48952">MVGPVVRVGPNELHFSRPDAYNEIYAIGSKFSKDPATYRPSQGNFVVFTIHDASEASSRRGMILPFLSKRAIFDREWIIQREVNNFINTLIYCSSVDIEETARSFMGAVIPSVCFPDFHSNIPLLSSGLAAAVTDSPKTRFPFLASKYVPSKLLFLLRARRVASRQAPGHLYSRAKEGEAYAIMAQQALSTPLSEVRDSNADFMVNLLARSAGQTVPEPKSRWLMAESLNLKYAGMDTTSTAILFIIRGVLANDGVRIRLADELNGVWSDPGTTIRFAALEKLSYLTAVIKEGLRLSVGIFSPMNRVVGPGNAMISGDIIPKGVFTYQTVVGMAHSMIHLNPDIFPNPYVFRPERWLQEDGQKLDKYLMSFGRGPRSCVGIHMAWCVLYLVTANVFRRLDLRPTSMDYLRERYRLKDNFVSVYEGKPLEVDVKLKET</sequence>
<dbReference type="GO" id="GO:0016705">
    <property type="term" value="F:oxidoreductase activity, acting on paired donors, with incorporation or reduction of molecular oxygen"/>
    <property type="evidence" value="ECO:0007669"/>
    <property type="project" value="InterPro"/>
</dbReference>
<dbReference type="InterPro" id="IPR002401">
    <property type="entry name" value="Cyt_P450_E_grp-I"/>
</dbReference>
<gene>
    <name evidence="9" type="ORF">VNI00_000656</name>
</gene>
<dbReference type="PRINTS" id="PR00385">
    <property type="entry name" value="P450"/>
</dbReference>
<dbReference type="Pfam" id="PF00067">
    <property type="entry name" value="p450"/>
    <property type="match status" value="1"/>
</dbReference>
<dbReference type="SUPFAM" id="SSF48264">
    <property type="entry name" value="Cytochrome P450"/>
    <property type="match status" value="1"/>
</dbReference>
<evidence type="ECO:0000313" key="9">
    <source>
        <dbReference type="EMBL" id="KAK7060923.1"/>
    </source>
</evidence>
<keyword evidence="4 7" id="KW-0479">Metal-binding</keyword>
<organism evidence="9 10">
    <name type="scientific">Paramarasmius palmivorus</name>
    <dbReference type="NCBI Taxonomy" id="297713"/>
    <lineage>
        <taxon>Eukaryota</taxon>
        <taxon>Fungi</taxon>
        <taxon>Dikarya</taxon>
        <taxon>Basidiomycota</taxon>
        <taxon>Agaricomycotina</taxon>
        <taxon>Agaricomycetes</taxon>
        <taxon>Agaricomycetidae</taxon>
        <taxon>Agaricales</taxon>
        <taxon>Marasmiineae</taxon>
        <taxon>Marasmiaceae</taxon>
        <taxon>Paramarasmius</taxon>
    </lineage>
</organism>
<evidence type="ECO:0000256" key="1">
    <source>
        <dbReference type="ARBA" id="ARBA00001971"/>
    </source>
</evidence>
<dbReference type="EMBL" id="JAYKXP010000002">
    <property type="protein sequence ID" value="KAK7060923.1"/>
    <property type="molecule type" value="Genomic_DNA"/>
</dbReference>
<name>A0AAW0E8D7_9AGAR</name>
<evidence type="ECO:0000256" key="4">
    <source>
        <dbReference type="ARBA" id="ARBA00022723"/>
    </source>
</evidence>
<dbReference type="PRINTS" id="PR00463">
    <property type="entry name" value="EP450I"/>
</dbReference>
<protein>
    <recommendedName>
        <fullName evidence="11">Cytochrome P450</fullName>
    </recommendedName>
</protein>
<evidence type="ECO:0000256" key="8">
    <source>
        <dbReference type="RuleBase" id="RU000461"/>
    </source>
</evidence>
<dbReference type="InterPro" id="IPR001128">
    <property type="entry name" value="Cyt_P450"/>
</dbReference>
<dbReference type="GO" id="GO:0005506">
    <property type="term" value="F:iron ion binding"/>
    <property type="evidence" value="ECO:0007669"/>
    <property type="project" value="InterPro"/>
</dbReference>
<evidence type="ECO:0000256" key="6">
    <source>
        <dbReference type="ARBA" id="ARBA00023004"/>
    </source>
</evidence>
<dbReference type="PANTHER" id="PTHR24305">
    <property type="entry name" value="CYTOCHROME P450"/>
    <property type="match status" value="1"/>
</dbReference>
<evidence type="ECO:0008006" key="11">
    <source>
        <dbReference type="Google" id="ProtNLM"/>
    </source>
</evidence>
<comment type="cofactor">
    <cofactor evidence="1 7">
        <name>heme</name>
        <dbReference type="ChEBI" id="CHEBI:30413"/>
    </cofactor>
</comment>
<dbReference type="Proteomes" id="UP001383192">
    <property type="component" value="Unassembled WGS sequence"/>
</dbReference>
<dbReference type="AlphaFoldDB" id="A0AAW0E8D7"/>
<dbReference type="GO" id="GO:0004497">
    <property type="term" value="F:monooxygenase activity"/>
    <property type="evidence" value="ECO:0007669"/>
    <property type="project" value="UniProtKB-KW"/>
</dbReference>
<feature type="binding site" description="axial binding residue" evidence="7">
    <location>
        <position position="378"/>
    </location>
    <ligand>
        <name>heme</name>
        <dbReference type="ChEBI" id="CHEBI:30413"/>
    </ligand>
    <ligandPart>
        <name>Fe</name>
        <dbReference type="ChEBI" id="CHEBI:18248"/>
    </ligandPart>
</feature>
<keyword evidence="10" id="KW-1185">Reference proteome</keyword>